<dbReference type="AlphaFoldDB" id="A0A3S4PZV7"/>
<organism evidence="2 3">
    <name type="scientific">Cinnamomum micranthum f. kanehirae</name>
    <dbReference type="NCBI Taxonomy" id="337451"/>
    <lineage>
        <taxon>Eukaryota</taxon>
        <taxon>Viridiplantae</taxon>
        <taxon>Streptophyta</taxon>
        <taxon>Embryophyta</taxon>
        <taxon>Tracheophyta</taxon>
        <taxon>Spermatophyta</taxon>
        <taxon>Magnoliopsida</taxon>
        <taxon>Magnoliidae</taxon>
        <taxon>Laurales</taxon>
        <taxon>Lauraceae</taxon>
        <taxon>Cinnamomum</taxon>
    </lineage>
</organism>
<comment type="caution">
    <text evidence="2">The sequence shown here is derived from an EMBL/GenBank/DDBJ whole genome shotgun (WGS) entry which is preliminary data.</text>
</comment>
<feature type="region of interest" description="Disordered" evidence="1">
    <location>
        <begin position="240"/>
        <end position="260"/>
    </location>
</feature>
<proteinExistence type="predicted"/>
<protein>
    <submittedName>
        <fullName evidence="2">TPRXL protein</fullName>
    </submittedName>
</protein>
<keyword evidence="3" id="KW-1185">Reference proteome</keyword>
<dbReference type="EMBL" id="QPKB01000012">
    <property type="protein sequence ID" value="RWR96947.1"/>
    <property type="molecule type" value="Genomic_DNA"/>
</dbReference>
<accession>A0A3S4PZV7</accession>
<gene>
    <name evidence="2" type="ORF">CKAN_02635200</name>
</gene>
<evidence type="ECO:0000313" key="2">
    <source>
        <dbReference type="EMBL" id="RWR96947.1"/>
    </source>
</evidence>
<reference evidence="2 3" key="1">
    <citation type="journal article" date="2019" name="Nat. Plants">
        <title>Stout camphor tree genome fills gaps in understanding of flowering plant genome evolution.</title>
        <authorList>
            <person name="Chaw S.M."/>
            <person name="Liu Y.C."/>
            <person name="Wu Y.W."/>
            <person name="Wang H.Y."/>
            <person name="Lin C.I."/>
            <person name="Wu C.S."/>
            <person name="Ke H.M."/>
            <person name="Chang L.Y."/>
            <person name="Hsu C.Y."/>
            <person name="Yang H.T."/>
            <person name="Sudianto E."/>
            <person name="Hsu M.H."/>
            <person name="Wu K.P."/>
            <person name="Wang L.N."/>
            <person name="Leebens-Mack J.H."/>
            <person name="Tsai I.J."/>
        </authorList>
    </citation>
    <scope>NUCLEOTIDE SEQUENCE [LARGE SCALE GENOMIC DNA]</scope>
    <source>
        <strain evidence="3">cv. Chaw 1501</strain>
        <tissue evidence="2">Young leaves</tissue>
    </source>
</reference>
<evidence type="ECO:0000313" key="3">
    <source>
        <dbReference type="Proteomes" id="UP000283530"/>
    </source>
</evidence>
<sequence length="260" mass="29085">MVLPPPRYSRPKSKVIYELTTPATAGRFIVCIVDEEIGLSGSSTYGDEMDFNNVNGREKYLSKWKLRSEIPVYLIEAKPQQIHLKSQAPLRRSYSTSRSHHLLLLSTERRMVNFNTSVGSSSRAVEDYSNSLDQRTPQSSPSSILFLLSLLILPHTCQHLRIRPFSPIRKILPRPLDLPSRSLSSGTHLIVKKLISGPPSQKRTCICLPTNHISSFRCSLHKNNFGAHLAVSAPIQSPPGAPIRDGELPCANRDRRRGIS</sequence>
<name>A0A3S4PZV7_9MAGN</name>
<evidence type="ECO:0000256" key="1">
    <source>
        <dbReference type="SAM" id="MobiDB-lite"/>
    </source>
</evidence>
<dbReference type="Proteomes" id="UP000283530">
    <property type="component" value="Unassembled WGS sequence"/>
</dbReference>